<feature type="signal peptide" evidence="1">
    <location>
        <begin position="1"/>
        <end position="24"/>
    </location>
</feature>
<comment type="caution">
    <text evidence="2">The sequence shown here is derived from an EMBL/GenBank/DDBJ whole genome shotgun (WGS) entry which is preliminary data.</text>
</comment>
<dbReference type="Proteomes" id="UP000321026">
    <property type="component" value="Unassembled WGS sequence"/>
</dbReference>
<organism evidence="2 3">
    <name type="scientific">Candidatus Dojkabacteria bacterium</name>
    <dbReference type="NCBI Taxonomy" id="2099670"/>
    <lineage>
        <taxon>Bacteria</taxon>
        <taxon>Candidatus Dojkabacteria</taxon>
    </lineage>
</organism>
<evidence type="ECO:0000256" key="1">
    <source>
        <dbReference type="SAM" id="SignalP"/>
    </source>
</evidence>
<sequence>MRIIRGLSKLAVIFSALIHSCLVAEHPTMLGPQLAGNGSGVVAIWSSFNGAEFAIYQAKLPLSGSWSSPAKISSSSTNCLYPSLAMNSAGDILSSWQKASGAIPDIQLAVNTFSDITSTIITTASFFGSEHLSCGAPISRLDNAGNGTVIWEGRSSTGYLMLGTECTTSNLRAPVVTLSGINPQHVNADLVVQIPSGTSFVVWQEPINGLQTIKAASLTIDAELIGPVAISSSANSSSRPYLSLSSNGNVYAAWWENSNPYSTIVTTAISNSLDVSTSTISLENVSLIGPRIGANASGDILLVATAILSNGNTAVATAVKSGETWGGCTILSDPSTTSVAAPIVHLNDLGQGVALWQDTSSANGIIWGAIYNSGSWGAPTQLSSPLLNCSAPALYVDPSGYAVAAWIAESNTEGTAFSTQSSTLVSFLDSWSTPTTISTP</sequence>
<accession>A0A5C7J385</accession>
<evidence type="ECO:0000313" key="2">
    <source>
        <dbReference type="EMBL" id="TXG75991.1"/>
    </source>
</evidence>
<evidence type="ECO:0008006" key="4">
    <source>
        <dbReference type="Google" id="ProtNLM"/>
    </source>
</evidence>
<reference evidence="2 3" key="1">
    <citation type="submission" date="2018-09" db="EMBL/GenBank/DDBJ databases">
        <title>Metagenome Assembled Genomes from an Advanced Water Purification Facility.</title>
        <authorList>
            <person name="Stamps B.W."/>
            <person name="Spear J.R."/>
        </authorList>
    </citation>
    <scope>NUCLEOTIDE SEQUENCE [LARGE SCALE GENOMIC DNA]</scope>
    <source>
        <strain evidence="2">Bin_63_2</strain>
    </source>
</reference>
<protein>
    <recommendedName>
        <fullName evidence="4">Exo-alpha-sialidase</fullName>
    </recommendedName>
</protein>
<dbReference type="AlphaFoldDB" id="A0A5C7J385"/>
<evidence type="ECO:0000313" key="3">
    <source>
        <dbReference type="Proteomes" id="UP000321026"/>
    </source>
</evidence>
<gene>
    <name evidence="2" type="ORF">E6Q11_05725</name>
</gene>
<dbReference type="EMBL" id="SSDS01000089">
    <property type="protein sequence ID" value="TXG75991.1"/>
    <property type="molecule type" value="Genomic_DNA"/>
</dbReference>
<proteinExistence type="predicted"/>
<keyword evidence="1" id="KW-0732">Signal</keyword>
<feature type="chain" id="PRO_5023064591" description="Exo-alpha-sialidase" evidence="1">
    <location>
        <begin position="25"/>
        <end position="440"/>
    </location>
</feature>
<name>A0A5C7J385_9BACT</name>